<keyword evidence="2" id="KW-1185">Reference proteome</keyword>
<dbReference type="Proteomes" id="UP001055072">
    <property type="component" value="Unassembled WGS sequence"/>
</dbReference>
<dbReference type="EMBL" id="MU274910">
    <property type="protein sequence ID" value="KAI0089511.1"/>
    <property type="molecule type" value="Genomic_DNA"/>
</dbReference>
<evidence type="ECO:0000313" key="1">
    <source>
        <dbReference type="EMBL" id="KAI0089511.1"/>
    </source>
</evidence>
<gene>
    <name evidence="1" type="ORF">BDY19DRAFT_942642</name>
</gene>
<comment type="caution">
    <text evidence="1">The sequence shown here is derived from an EMBL/GenBank/DDBJ whole genome shotgun (WGS) entry which is preliminary data.</text>
</comment>
<sequence>MYASPLRTLVDTSVALSPAQAYPSVSFVTPPSYSFHPSMPSPMHSNTIPWHVPSVADTPWLDTLACSSWPSPSRRLAEFVPRLPTHTTSISLPNTPPPDSQLSSSTPLYTVDYAPLSMVIYFVHPCGLHVEAKKVLLVHFDIRRDDKCV</sequence>
<accession>A0ACB8U5F2</accession>
<protein>
    <submittedName>
        <fullName evidence="1">Uncharacterized protein</fullName>
    </submittedName>
</protein>
<evidence type="ECO:0000313" key="2">
    <source>
        <dbReference type="Proteomes" id="UP001055072"/>
    </source>
</evidence>
<reference evidence="1" key="1">
    <citation type="journal article" date="2021" name="Environ. Microbiol.">
        <title>Gene family expansions and transcriptome signatures uncover fungal adaptations to wood decay.</title>
        <authorList>
            <person name="Hage H."/>
            <person name="Miyauchi S."/>
            <person name="Viragh M."/>
            <person name="Drula E."/>
            <person name="Min B."/>
            <person name="Chaduli D."/>
            <person name="Navarro D."/>
            <person name="Favel A."/>
            <person name="Norest M."/>
            <person name="Lesage-Meessen L."/>
            <person name="Balint B."/>
            <person name="Merenyi Z."/>
            <person name="de Eugenio L."/>
            <person name="Morin E."/>
            <person name="Martinez A.T."/>
            <person name="Baldrian P."/>
            <person name="Stursova M."/>
            <person name="Martinez M.J."/>
            <person name="Novotny C."/>
            <person name="Magnuson J.K."/>
            <person name="Spatafora J.W."/>
            <person name="Maurice S."/>
            <person name="Pangilinan J."/>
            <person name="Andreopoulos W."/>
            <person name="LaButti K."/>
            <person name="Hundley H."/>
            <person name="Na H."/>
            <person name="Kuo A."/>
            <person name="Barry K."/>
            <person name="Lipzen A."/>
            <person name="Henrissat B."/>
            <person name="Riley R."/>
            <person name="Ahrendt S."/>
            <person name="Nagy L.G."/>
            <person name="Grigoriev I.V."/>
            <person name="Martin F."/>
            <person name="Rosso M.N."/>
        </authorList>
    </citation>
    <scope>NUCLEOTIDE SEQUENCE</scope>
    <source>
        <strain evidence="1">CBS 384.51</strain>
    </source>
</reference>
<organism evidence="1 2">
    <name type="scientific">Irpex rosettiformis</name>
    <dbReference type="NCBI Taxonomy" id="378272"/>
    <lineage>
        <taxon>Eukaryota</taxon>
        <taxon>Fungi</taxon>
        <taxon>Dikarya</taxon>
        <taxon>Basidiomycota</taxon>
        <taxon>Agaricomycotina</taxon>
        <taxon>Agaricomycetes</taxon>
        <taxon>Polyporales</taxon>
        <taxon>Irpicaceae</taxon>
        <taxon>Irpex</taxon>
    </lineage>
</organism>
<proteinExistence type="predicted"/>
<name>A0ACB8U5F2_9APHY</name>